<evidence type="ECO:0000313" key="1">
    <source>
        <dbReference type="EMBL" id="MBP1468002.1"/>
    </source>
</evidence>
<accession>A0ABS4DEZ5</accession>
<dbReference type="Proteomes" id="UP001193081">
    <property type="component" value="Unassembled WGS sequence"/>
</dbReference>
<name>A0ABS4DEZ5_9CHLR</name>
<comment type="caution">
    <text evidence="1">The sequence shown here is derived from an EMBL/GenBank/DDBJ whole genome shotgun (WGS) entry which is preliminary data.</text>
</comment>
<protein>
    <submittedName>
        <fullName evidence="1">Uncharacterized protein</fullName>
    </submittedName>
</protein>
<sequence>MAPQAYTLHIMIVRCRYASARAIAEALVGKEGDVAGILERYFDGERSADA</sequence>
<organism evidence="1 2">
    <name type="scientific">Candidatus Chloroploca mongolica</name>
    <dbReference type="NCBI Taxonomy" id="2528176"/>
    <lineage>
        <taxon>Bacteria</taxon>
        <taxon>Bacillati</taxon>
        <taxon>Chloroflexota</taxon>
        <taxon>Chloroflexia</taxon>
        <taxon>Chloroflexales</taxon>
        <taxon>Chloroflexineae</taxon>
        <taxon>Oscillochloridaceae</taxon>
        <taxon>Candidatus Chloroploca</taxon>
    </lineage>
</organism>
<gene>
    <name evidence="1" type="ORF">EYB53_019955</name>
</gene>
<reference evidence="1 2" key="1">
    <citation type="submission" date="2021-03" db="EMBL/GenBank/DDBJ databases">
        <authorList>
            <person name="Grouzdev D.S."/>
        </authorList>
    </citation>
    <scope>NUCLEOTIDE SEQUENCE [LARGE SCALE GENOMIC DNA]</scope>
    <source>
        <strain evidence="1 2">M50-1</strain>
    </source>
</reference>
<dbReference type="RefSeq" id="WP_167857502.1">
    <property type="nucleotide sequence ID" value="NZ_SIJK02000051.1"/>
</dbReference>
<proteinExistence type="predicted"/>
<dbReference type="EMBL" id="SIJK02000051">
    <property type="protein sequence ID" value="MBP1468002.1"/>
    <property type="molecule type" value="Genomic_DNA"/>
</dbReference>
<evidence type="ECO:0000313" key="2">
    <source>
        <dbReference type="Proteomes" id="UP001193081"/>
    </source>
</evidence>
<keyword evidence="2" id="KW-1185">Reference proteome</keyword>